<evidence type="ECO:0000256" key="4">
    <source>
        <dbReference type="ARBA" id="ARBA00022801"/>
    </source>
</evidence>
<gene>
    <name evidence="8" type="primary">ganB</name>
    <name evidence="8" type="ORF">AMURIS_00026</name>
</gene>
<evidence type="ECO:0000259" key="7">
    <source>
        <dbReference type="Pfam" id="PF07532"/>
    </source>
</evidence>
<evidence type="ECO:0000256" key="1">
    <source>
        <dbReference type="ARBA" id="ARBA00001695"/>
    </source>
</evidence>
<feature type="domain" description="Bacterial Ig-like" evidence="7">
    <location>
        <begin position="355"/>
        <end position="402"/>
    </location>
</feature>
<accession>A0A2K4ZA36</accession>
<evidence type="ECO:0000313" key="9">
    <source>
        <dbReference type="Proteomes" id="UP000236311"/>
    </source>
</evidence>
<protein>
    <recommendedName>
        <fullName evidence="3 6">Arabinogalactan endo-beta-1,4-galactanase</fullName>
        <ecNumber evidence="3 6">3.2.1.89</ecNumber>
    </recommendedName>
</protein>
<organism evidence="8 9">
    <name type="scientific">Acetatifactor muris</name>
    <dbReference type="NCBI Taxonomy" id="879566"/>
    <lineage>
        <taxon>Bacteria</taxon>
        <taxon>Bacillati</taxon>
        <taxon>Bacillota</taxon>
        <taxon>Clostridia</taxon>
        <taxon>Lachnospirales</taxon>
        <taxon>Lachnospiraceae</taxon>
        <taxon>Acetatifactor</taxon>
    </lineage>
</organism>
<dbReference type="GO" id="GO:0015926">
    <property type="term" value="F:glucosidase activity"/>
    <property type="evidence" value="ECO:0007669"/>
    <property type="project" value="InterPro"/>
</dbReference>
<dbReference type="Proteomes" id="UP000236311">
    <property type="component" value="Unassembled WGS sequence"/>
</dbReference>
<dbReference type="InterPro" id="IPR017853">
    <property type="entry name" value="GH"/>
</dbReference>
<comment type="similarity">
    <text evidence="2 6">Belongs to the glycosyl hydrolase 53 family.</text>
</comment>
<keyword evidence="5 6" id="KW-0326">Glycosidase</keyword>
<dbReference type="EC" id="3.2.1.89" evidence="3 6"/>
<evidence type="ECO:0000256" key="2">
    <source>
        <dbReference type="ARBA" id="ARBA00010687"/>
    </source>
</evidence>
<dbReference type="InterPro" id="IPR011683">
    <property type="entry name" value="Glyco_hydro_53"/>
</dbReference>
<dbReference type="InterPro" id="IPR011081">
    <property type="entry name" value="Big_4"/>
</dbReference>
<dbReference type="PANTHER" id="PTHR34983">
    <property type="entry name" value="ARABINOGALACTAN ENDO-BETA-1,4-GALACTANASE A"/>
    <property type="match status" value="1"/>
</dbReference>
<dbReference type="Pfam" id="PF07532">
    <property type="entry name" value="Big_4"/>
    <property type="match status" value="1"/>
</dbReference>
<dbReference type="OrthoDB" id="9768786at2"/>
<dbReference type="Gene3D" id="3.20.20.80">
    <property type="entry name" value="Glycosidases"/>
    <property type="match status" value="1"/>
</dbReference>
<sequence length="569" mass="64606">MFYKGMDISFVPQYEAEGIQMKDMDGTVMDPFDLAQKYGVNAIRLRIWHTPENVKHSGGYCNLQHTIAMAKRIKAHDMAFMLDFHYSDFWADPGHQVKPKAWENFSLEELQEAVYSYTRDTLLELKRQEVMPDIVQIGNEIRSGLLFPEGELPRYEQMVKLVNAGIEGAKAVGDPDLKIMIHLDQGGRYFYLKEWFDKSFRNGLKDFDLIGLSYYPFWHGTYTDLKETMERLIGDYHKPVMIVETAHAWRKCEGGFIDEMQEKIAGFPANPQGQRQVLELVSSIVASLPDHMGQGIFYWEPLCVPKEAEGGWAGNMGILDEEGKAMEGILAFTFDSEHVEKDRWAKIYEPQTIVAQTGQTVLLPETVSVLLADGRIKQEKVTWQEGNSVTCTEIGSRIVYGQAGERKSPVQMEIRTERTLEAGANLVADPNWDEGMSRWQVESSGDEVIAQLFPEFVDPYPAPPLNALRVECARHFRYQISQQVTLAEAGQYCLQAEFQGTDTTGVDVRLFARQGETVRELVMHLTEHGFEAGRIEDLELEKGTVTIGVHIDASPMYGMVRRFSLVRTG</sequence>
<dbReference type="EMBL" id="OFSM01000001">
    <property type="protein sequence ID" value="SOY27322.1"/>
    <property type="molecule type" value="Genomic_DNA"/>
</dbReference>
<dbReference type="Gene3D" id="2.60.120.260">
    <property type="entry name" value="Galactose-binding domain-like"/>
    <property type="match status" value="1"/>
</dbReference>
<evidence type="ECO:0000313" key="8">
    <source>
        <dbReference type="EMBL" id="SOY27322.1"/>
    </source>
</evidence>
<proteinExistence type="inferred from homology"/>
<dbReference type="PANTHER" id="PTHR34983:SF1">
    <property type="entry name" value="ARABINOGALACTAN ENDO-BETA-1,4-GALACTANASE A"/>
    <property type="match status" value="1"/>
</dbReference>
<dbReference type="RefSeq" id="WP_103237465.1">
    <property type="nucleotide sequence ID" value="NZ_JANJZD010000008.1"/>
</dbReference>
<evidence type="ECO:0000256" key="5">
    <source>
        <dbReference type="ARBA" id="ARBA00023295"/>
    </source>
</evidence>
<name>A0A2K4ZA36_9FIRM</name>
<dbReference type="AlphaFoldDB" id="A0A2K4ZA36"/>
<dbReference type="GO" id="GO:0045490">
    <property type="term" value="P:pectin catabolic process"/>
    <property type="evidence" value="ECO:0007669"/>
    <property type="project" value="TreeGrafter"/>
</dbReference>
<reference evidence="8 9" key="1">
    <citation type="submission" date="2018-01" db="EMBL/GenBank/DDBJ databases">
        <authorList>
            <person name="Gaut B.S."/>
            <person name="Morton B.R."/>
            <person name="Clegg M.T."/>
            <person name="Duvall M.R."/>
        </authorList>
    </citation>
    <scope>NUCLEOTIDE SEQUENCE [LARGE SCALE GENOMIC DNA]</scope>
    <source>
        <strain evidence="8">GP69</strain>
    </source>
</reference>
<keyword evidence="4 6" id="KW-0378">Hydrolase</keyword>
<evidence type="ECO:0000256" key="3">
    <source>
        <dbReference type="ARBA" id="ARBA00012556"/>
    </source>
</evidence>
<dbReference type="SUPFAM" id="SSF51445">
    <property type="entry name" value="(Trans)glycosidases"/>
    <property type="match status" value="1"/>
</dbReference>
<dbReference type="Pfam" id="PF07745">
    <property type="entry name" value="Glyco_hydro_53"/>
    <property type="match status" value="1"/>
</dbReference>
<keyword evidence="9" id="KW-1185">Reference proteome</keyword>
<dbReference type="GO" id="GO:0031218">
    <property type="term" value="F:arabinogalactan endo-1,4-beta-galactosidase activity"/>
    <property type="evidence" value="ECO:0007669"/>
    <property type="project" value="UniProtKB-EC"/>
</dbReference>
<evidence type="ECO:0000256" key="6">
    <source>
        <dbReference type="RuleBase" id="RU361192"/>
    </source>
</evidence>
<comment type="catalytic activity">
    <reaction evidence="1 6">
        <text>The enzyme specifically hydrolyzes (1-&gt;4)-beta-D-galactosidic linkages in type I arabinogalactans.</text>
        <dbReference type="EC" id="3.2.1.89"/>
    </reaction>
</comment>